<keyword evidence="3" id="KW-0285">Flavoprotein</keyword>
<dbReference type="Pfam" id="PF04205">
    <property type="entry name" value="FMN_bind"/>
    <property type="match status" value="1"/>
</dbReference>
<keyword evidence="4" id="KW-0288">FMN</keyword>
<dbReference type="AlphaFoldDB" id="A0A7V1PUZ2"/>
<dbReference type="Proteomes" id="UP000886005">
    <property type="component" value="Unassembled WGS sequence"/>
</dbReference>
<comment type="caution">
    <text evidence="7">The sequence shown here is derived from an EMBL/GenBank/DDBJ whole genome shotgun (WGS) entry which is preliminary data.</text>
</comment>
<reference evidence="7" key="1">
    <citation type="journal article" date="2020" name="mSystems">
        <title>Genome- and Community-Level Interaction Insights into Carbon Utilization and Element Cycling Functions of Hydrothermarchaeota in Hydrothermal Sediment.</title>
        <authorList>
            <person name="Zhou Z."/>
            <person name="Liu Y."/>
            <person name="Xu W."/>
            <person name="Pan J."/>
            <person name="Luo Z.H."/>
            <person name="Li M."/>
        </authorList>
    </citation>
    <scope>NUCLEOTIDE SEQUENCE [LARGE SCALE GENOMIC DNA]</scope>
    <source>
        <strain evidence="7">HyVt-456</strain>
    </source>
</reference>
<keyword evidence="2" id="KW-0597">Phosphoprotein</keyword>
<feature type="non-terminal residue" evidence="7">
    <location>
        <position position="1"/>
    </location>
</feature>
<dbReference type="EMBL" id="DRLD01000253">
    <property type="protein sequence ID" value="HED10827.1"/>
    <property type="molecule type" value="Genomic_DNA"/>
</dbReference>
<evidence type="ECO:0000256" key="3">
    <source>
        <dbReference type="ARBA" id="ARBA00022630"/>
    </source>
</evidence>
<sequence>RKNFQWDGQKFSEADPSDHSLKDVIYTGLDANGAMVGIAIEARGQGFQDAIQVLYGFDPEKQAIIGFYVLDSRETPGLGDKIASDAAFQENFKALTARLDESGKKLEHDIQTVKHGTKSKPWEIDAITGATISSKAVGNILNHSAQYWAPIIKAHIDELRTH</sequence>
<accession>A0A7V1PUZ2</accession>
<evidence type="ECO:0000256" key="1">
    <source>
        <dbReference type="ARBA" id="ARBA00022448"/>
    </source>
</evidence>
<feature type="domain" description="FMN-binding" evidence="6">
    <location>
        <begin position="46"/>
        <end position="148"/>
    </location>
</feature>
<name>A0A7V1PUZ2_CALAY</name>
<evidence type="ECO:0000256" key="2">
    <source>
        <dbReference type="ARBA" id="ARBA00022553"/>
    </source>
</evidence>
<dbReference type="PANTHER" id="PTHR36118:SF1">
    <property type="entry name" value="ION-TRANSLOCATING OXIDOREDUCTASE COMPLEX SUBUNIT G"/>
    <property type="match status" value="1"/>
</dbReference>
<evidence type="ECO:0000256" key="5">
    <source>
        <dbReference type="ARBA" id="ARBA00022982"/>
    </source>
</evidence>
<dbReference type="InterPro" id="IPR010209">
    <property type="entry name" value="Ion_transpt_RnfG/RsxG"/>
</dbReference>
<dbReference type="PANTHER" id="PTHR36118">
    <property type="entry name" value="ION-TRANSLOCATING OXIDOREDUCTASE COMPLEX SUBUNIT G"/>
    <property type="match status" value="1"/>
</dbReference>
<gene>
    <name evidence="7" type="ORF">ENJ10_09065</name>
</gene>
<keyword evidence="1" id="KW-0813">Transport</keyword>
<dbReference type="SMART" id="SM00900">
    <property type="entry name" value="FMN_bind"/>
    <property type="match status" value="1"/>
</dbReference>
<evidence type="ECO:0000256" key="4">
    <source>
        <dbReference type="ARBA" id="ARBA00022643"/>
    </source>
</evidence>
<organism evidence="7">
    <name type="scientific">Caldithrix abyssi</name>
    <dbReference type="NCBI Taxonomy" id="187145"/>
    <lineage>
        <taxon>Bacteria</taxon>
        <taxon>Pseudomonadati</taxon>
        <taxon>Calditrichota</taxon>
        <taxon>Calditrichia</taxon>
        <taxon>Calditrichales</taxon>
        <taxon>Calditrichaceae</taxon>
        <taxon>Caldithrix</taxon>
    </lineage>
</organism>
<proteinExistence type="predicted"/>
<evidence type="ECO:0000259" key="6">
    <source>
        <dbReference type="SMART" id="SM00900"/>
    </source>
</evidence>
<protein>
    <submittedName>
        <fullName evidence="7">FMN-binding protein</fullName>
    </submittedName>
</protein>
<evidence type="ECO:0000313" key="7">
    <source>
        <dbReference type="EMBL" id="HED10827.1"/>
    </source>
</evidence>
<dbReference type="InterPro" id="IPR007329">
    <property type="entry name" value="FMN-bd"/>
</dbReference>
<dbReference type="GO" id="GO:0022900">
    <property type="term" value="P:electron transport chain"/>
    <property type="evidence" value="ECO:0007669"/>
    <property type="project" value="InterPro"/>
</dbReference>
<dbReference type="GO" id="GO:0009055">
    <property type="term" value="F:electron transfer activity"/>
    <property type="evidence" value="ECO:0007669"/>
    <property type="project" value="InterPro"/>
</dbReference>
<dbReference type="GO" id="GO:0010181">
    <property type="term" value="F:FMN binding"/>
    <property type="evidence" value="ECO:0007669"/>
    <property type="project" value="InterPro"/>
</dbReference>
<keyword evidence="5" id="KW-0249">Electron transport</keyword>
<dbReference type="GO" id="GO:0005886">
    <property type="term" value="C:plasma membrane"/>
    <property type="evidence" value="ECO:0007669"/>
    <property type="project" value="InterPro"/>
</dbReference>